<dbReference type="PANTHER" id="PTHR22590:SF2">
    <property type="entry name" value="IQ DOMAIN-CONTAINING PROTEIN N"/>
    <property type="match status" value="1"/>
</dbReference>
<dbReference type="InterPro" id="IPR000048">
    <property type="entry name" value="IQ_motif_EF-hand-BS"/>
</dbReference>
<feature type="compositionally biased region" description="Basic and acidic residues" evidence="2">
    <location>
        <begin position="279"/>
        <end position="290"/>
    </location>
</feature>
<dbReference type="InterPro" id="IPR052318">
    <property type="entry name" value="CellDiv_DevSignal_Domain"/>
</dbReference>
<name>L9KXE6_TUPCH</name>
<dbReference type="SMART" id="SM00015">
    <property type="entry name" value="IQ"/>
    <property type="match status" value="5"/>
</dbReference>
<feature type="compositionally biased region" description="Polar residues" evidence="2">
    <location>
        <begin position="903"/>
        <end position="953"/>
    </location>
</feature>
<feature type="region of interest" description="Disordered" evidence="2">
    <location>
        <begin position="501"/>
        <end position="534"/>
    </location>
</feature>
<feature type="region of interest" description="Disordered" evidence="2">
    <location>
        <begin position="105"/>
        <end position="134"/>
    </location>
</feature>
<dbReference type="STRING" id="246437.L9KXE6"/>
<evidence type="ECO:0000256" key="2">
    <source>
        <dbReference type="SAM" id="MobiDB-lite"/>
    </source>
</evidence>
<feature type="compositionally biased region" description="Polar residues" evidence="2">
    <location>
        <begin position="887"/>
        <end position="896"/>
    </location>
</feature>
<accession>L9KXE6</accession>
<feature type="region of interest" description="Disordered" evidence="2">
    <location>
        <begin position="259"/>
        <end position="300"/>
    </location>
</feature>
<dbReference type="PROSITE" id="PS50096">
    <property type="entry name" value="IQ"/>
    <property type="match status" value="4"/>
</dbReference>
<dbReference type="eggNOG" id="KOG4229">
    <property type="taxonomic scope" value="Eukaryota"/>
</dbReference>
<dbReference type="FunCoup" id="L9KXE6">
    <property type="interactions" value="429"/>
</dbReference>
<keyword evidence="1" id="KW-0677">Repeat</keyword>
<feature type="region of interest" description="Disordered" evidence="2">
    <location>
        <begin position="628"/>
        <end position="656"/>
    </location>
</feature>
<evidence type="ECO:0000313" key="3">
    <source>
        <dbReference type="EMBL" id="ELW67154.1"/>
    </source>
</evidence>
<feature type="region of interest" description="Disordered" evidence="2">
    <location>
        <begin position="200"/>
        <end position="225"/>
    </location>
</feature>
<sequence length="1488" mass="157802">MARSGCAADPATTAAAVSAQIPRGHAPATPPVTPLIRQATPIADRAACAPPGSGTQRRNTARPAPFAQKAPPIRMLIGFPFRKSSVDWVASLSLVFGLVARSATGSGGGCGGGSDRRARSSPTPWGSHGMGADVSLLSSDWTPGTQARRRDLTGPLGKFGEDGDKFWRMPECYIRGSTIKYLRIPDEIIDMVKEEVVAKGRGRGGLQQQKQQKGRGMGSAGRGHRALPETELTRSGTRTMQPATQFHFTNQLSSCGRNFFQPQLAPSLPNKTETPIPQPRHELPKSKERLPPQPATDKPLPRRIPRLRAVVESQAFKNILVDEMDMMHSRAATLIQANWRGYQLRQKLVSQMMAAKAIQEAWRRFHTRRILRSSRSGAKAKKPSAVEEGDIPYHPPQQVRFQGEKHLPHQPLMVNKETQFPSSDSLAVLQPPAGQHPPESSTQAPRAAGGPGVTFLPHQTHALKFPCPLSLNAKYQPCVLTRTIRSACMVHIEGDAVKTKHVTAKGNRLGSPEPPPPGRSGQAVPGSVKTQTQAHTEAEIFKVPTQISHPVPVVTKTPAHMNPVTMTTKTPLKTCPVPMTTAKTPTQLQPTASMTNHSPPPTRLGAIMGKIPPQVGLLASTIKSLPQTRPVATATKPPPQTSQGHAPRSTMAKTSPQVCLTVTTTTTTTPLQTCPGATMCKTSSQTCPVTSMAKPPPQTRLAAMINKTPAQIRSVAAVLRTLCMPPPVVGNKTAPPGALSTPSPIQTITPKAKAAATAKQAMGTAKVPSRSFLAEETVKGLPSPHPGPMAKGIAKPLETEKTKTCPQKQVKMAAGSKSNTTIEMARPMSWTKVVERDHRFLTQTQVQPDVLKILSRTSVSIETAVAMPQAQMATCLTKSLPQVQMAATGTKASSQARPLMGPNTAQPQHKTLSPQACSVAQQTETLSRAQLATSHPTVSSSAHPPAKLTTSLPGAPLATSQVCRSAELTTAPLQAHVGTCPARASSQFHAPSKLAKAPSLAQLLTCLTKAQSQVHPSTGLQKAQSQGQLVTDMATGFYVAHQLADLTSKTQSQPLLAGARGPTQPHPKAEERLNQRQSQGHVQAKATQGPCPAASETQGLMVPLLVTAGHTTCNVESWGDNGAARGQPSGPSQATSYQEDVAASQVASLCAELVSVLGSQEDLRALLAKALSQGEVRAALNQALSKEVLGATLAKALPPGLLGMALVKALSWGEVGIALSRALSRGELTKTVQSKMAEVLTKTLTEDEQTALGQALSQGELGAILNQSLPQTALRTGTVLPKATSKAAKGSSVTVVPPPAEVACRGVSSTPWGPALGPGRLQMSKGPGDTSIASGQVWNAAAPNVAVSPMDHAATPREPARATVPWAAGGREAAVDRRQPGSLVRTTTVEELIIRAVTVIQASVRGYLVRRTVRGSPQQPQQQNKAATVIQAAWRGCRVRRRLRQQQMAAKRVQATWRGHYTRNCLTTHALLGPIGQWDSPPQCWPGV</sequence>
<dbReference type="InterPro" id="IPR010920">
    <property type="entry name" value="LSM_dom_sf"/>
</dbReference>
<evidence type="ECO:0000313" key="4">
    <source>
        <dbReference type="Proteomes" id="UP000011518"/>
    </source>
</evidence>
<reference evidence="4" key="1">
    <citation type="submission" date="2012-07" db="EMBL/GenBank/DDBJ databases">
        <title>Genome of the Chinese tree shrew, a rising model animal genetically related to primates.</title>
        <authorList>
            <person name="Zhang G."/>
            <person name="Fan Y."/>
            <person name="Yao Y."/>
            <person name="Huang Z."/>
        </authorList>
    </citation>
    <scope>NUCLEOTIDE SEQUENCE [LARGE SCALE GENOMIC DNA]</scope>
</reference>
<organism evidence="3 4">
    <name type="scientific">Tupaia chinensis</name>
    <name type="common">Chinese tree shrew</name>
    <name type="synonym">Tupaia belangeri chinensis</name>
    <dbReference type="NCBI Taxonomy" id="246437"/>
    <lineage>
        <taxon>Eukaryota</taxon>
        <taxon>Metazoa</taxon>
        <taxon>Chordata</taxon>
        <taxon>Craniata</taxon>
        <taxon>Vertebrata</taxon>
        <taxon>Euteleostomi</taxon>
        <taxon>Mammalia</taxon>
        <taxon>Eutheria</taxon>
        <taxon>Euarchontoglires</taxon>
        <taxon>Scandentia</taxon>
        <taxon>Tupaiidae</taxon>
        <taxon>Tupaia</taxon>
    </lineage>
</organism>
<feature type="compositionally biased region" description="Basic residues" evidence="2">
    <location>
        <begin position="373"/>
        <end position="382"/>
    </location>
</feature>
<dbReference type="PANTHER" id="PTHR22590">
    <property type="entry name" value="MYOSIN MOTOR DOMAIN-CONTAINING PROTEIN"/>
    <property type="match status" value="1"/>
</dbReference>
<evidence type="ECO:0008006" key="5">
    <source>
        <dbReference type="Google" id="ProtNLM"/>
    </source>
</evidence>
<dbReference type="InterPro" id="IPR027417">
    <property type="entry name" value="P-loop_NTPase"/>
</dbReference>
<dbReference type="EMBL" id="KB320623">
    <property type="protein sequence ID" value="ELW67154.1"/>
    <property type="molecule type" value="Genomic_DNA"/>
</dbReference>
<evidence type="ECO:0000256" key="1">
    <source>
        <dbReference type="ARBA" id="ARBA00022737"/>
    </source>
</evidence>
<keyword evidence="4" id="KW-1185">Reference proteome</keyword>
<dbReference type="CDD" id="cd23767">
    <property type="entry name" value="IQCD"/>
    <property type="match status" value="1"/>
</dbReference>
<feature type="region of interest" description="Disordered" evidence="2">
    <location>
        <begin position="373"/>
        <end position="397"/>
    </location>
</feature>
<reference evidence="4" key="2">
    <citation type="journal article" date="2013" name="Nat. Commun.">
        <title>Genome of the Chinese tree shrew.</title>
        <authorList>
            <person name="Fan Y."/>
            <person name="Huang Z.Y."/>
            <person name="Cao C.C."/>
            <person name="Chen C.S."/>
            <person name="Chen Y.X."/>
            <person name="Fan D.D."/>
            <person name="He J."/>
            <person name="Hou H.L."/>
            <person name="Hu L."/>
            <person name="Hu X.T."/>
            <person name="Jiang X.T."/>
            <person name="Lai R."/>
            <person name="Lang Y.S."/>
            <person name="Liang B."/>
            <person name="Liao S.G."/>
            <person name="Mu D."/>
            <person name="Ma Y.Y."/>
            <person name="Niu Y.Y."/>
            <person name="Sun X.Q."/>
            <person name="Xia J.Q."/>
            <person name="Xiao J."/>
            <person name="Xiong Z.Q."/>
            <person name="Xu L."/>
            <person name="Yang L."/>
            <person name="Zhang Y."/>
            <person name="Zhao W."/>
            <person name="Zhao X.D."/>
            <person name="Zheng Y.T."/>
            <person name="Zhou J.M."/>
            <person name="Zhu Y.B."/>
            <person name="Zhang G.J."/>
            <person name="Wang J."/>
            <person name="Yao Y.G."/>
        </authorList>
    </citation>
    <scope>NUCLEOTIDE SEQUENCE [LARGE SCALE GENOMIC DNA]</scope>
</reference>
<dbReference type="SUPFAM" id="SSF50182">
    <property type="entry name" value="Sm-like ribonucleoproteins"/>
    <property type="match status" value="1"/>
</dbReference>
<dbReference type="SUPFAM" id="SSF52540">
    <property type="entry name" value="P-loop containing nucleoside triphosphate hydrolases"/>
    <property type="match status" value="2"/>
</dbReference>
<gene>
    <name evidence="3" type="ORF">TREES_T100014725</name>
</gene>
<feature type="region of interest" description="Disordered" evidence="2">
    <location>
        <begin position="420"/>
        <end position="451"/>
    </location>
</feature>
<protein>
    <recommendedName>
        <fullName evidence="5">IQ domain-containing protein N</fullName>
    </recommendedName>
</protein>
<dbReference type="Gene3D" id="1.20.5.190">
    <property type="match status" value="2"/>
</dbReference>
<dbReference type="Proteomes" id="UP000011518">
    <property type="component" value="Unassembled WGS sequence"/>
</dbReference>
<dbReference type="FunFam" id="1.20.5.190:FF:000021">
    <property type="entry name" value="IQ motif containing N"/>
    <property type="match status" value="1"/>
</dbReference>
<dbReference type="InParanoid" id="L9KXE6"/>
<feature type="region of interest" description="Disordered" evidence="2">
    <location>
        <begin position="887"/>
        <end position="953"/>
    </location>
</feature>
<proteinExistence type="predicted"/>
<feature type="region of interest" description="Disordered" evidence="2">
    <location>
        <begin position="556"/>
        <end position="577"/>
    </location>
</feature>
<dbReference type="Gene3D" id="2.30.30.100">
    <property type="match status" value="1"/>
</dbReference>
<dbReference type="Pfam" id="PF00612">
    <property type="entry name" value="IQ"/>
    <property type="match status" value="3"/>
</dbReference>
<feature type="region of interest" description="Disordered" evidence="2">
    <location>
        <begin position="45"/>
        <end position="67"/>
    </location>
</feature>
<feature type="region of interest" description="Disordered" evidence="2">
    <location>
        <begin position="1055"/>
        <end position="1094"/>
    </location>
</feature>